<dbReference type="InterPro" id="IPR017907">
    <property type="entry name" value="Znf_RING_CS"/>
</dbReference>
<evidence type="ECO:0000256" key="2">
    <source>
        <dbReference type="ARBA" id="ARBA00022771"/>
    </source>
</evidence>
<dbReference type="InterPro" id="IPR001841">
    <property type="entry name" value="Znf_RING"/>
</dbReference>
<evidence type="ECO:0000256" key="3">
    <source>
        <dbReference type="ARBA" id="ARBA00022833"/>
    </source>
</evidence>
<dbReference type="PANTHER" id="PTHR47094">
    <property type="entry name" value="ELFLESS, ISOFORM B"/>
    <property type="match status" value="1"/>
</dbReference>
<dbReference type="PANTHER" id="PTHR47094:SF1">
    <property type="entry name" value="RING-TYPE E3 UBIQUITIN TRANSFERASE"/>
    <property type="match status" value="1"/>
</dbReference>
<organism evidence="7 8">
    <name type="scientific">Stylophora pistillata</name>
    <name type="common">Smooth cauliflower coral</name>
    <dbReference type="NCBI Taxonomy" id="50429"/>
    <lineage>
        <taxon>Eukaryota</taxon>
        <taxon>Metazoa</taxon>
        <taxon>Cnidaria</taxon>
        <taxon>Anthozoa</taxon>
        <taxon>Hexacorallia</taxon>
        <taxon>Scleractinia</taxon>
        <taxon>Astrocoeniina</taxon>
        <taxon>Pocilloporidae</taxon>
        <taxon>Stylophora</taxon>
    </lineage>
</organism>
<dbReference type="SUPFAM" id="SSF57850">
    <property type="entry name" value="RING/U-box"/>
    <property type="match status" value="1"/>
</dbReference>
<dbReference type="GO" id="GO:0008270">
    <property type="term" value="F:zinc ion binding"/>
    <property type="evidence" value="ECO:0007669"/>
    <property type="project" value="UniProtKB-KW"/>
</dbReference>
<evidence type="ECO:0000256" key="5">
    <source>
        <dbReference type="SAM" id="MobiDB-lite"/>
    </source>
</evidence>
<dbReference type="GO" id="GO:0061630">
    <property type="term" value="F:ubiquitin protein ligase activity"/>
    <property type="evidence" value="ECO:0007669"/>
    <property type="project" value="InterPro"/>
</dbReference>
<feature type="region of interest" description="Disordered" evidence="5">
    <location>
        <begin position="1"/>
        <end position="20"/>
    </location>
</feature>
<evidence type="ECO:0000256" key="4">
    <source>
        <dbReference type="PROSITE-ProRule" id="PRU00175"/>
    </source>
</evidence>
<keyword evidence="3" id="KW-0862">Zinc</keyword>
<comment type="caution">
    <text evidence="7">The sequence shown here is derived from an EMBL/GenBank/DDBJ whole genome shotgun (WGS) entry which is preliminary data.</text>
</comment>
<dbReference type="STRING" id="50429.A0A2B4RBE2"/>
<evidence type="ECO:0000259" key="6">
    <source>
        <dbReference type="PROSITE" id="PS50089"/>
    </source>
</evidence>
<dbReference type="Gene3D" id="3.30.40.10">
    <property type="entry name" value="Zinc/RING finger domain, C3HC4 (zinc finger)"/>
    <property type="match status" value="1"/>
</dbReference>
<keyword evidence="7" id="KW-0675">Receptor</keyword>
<dbReference type="GO" id="GO:0140082">
    <property type="term" value="F:SUMO-ubiquitin ligase activity"/>
    <property type="evidence" value="ECO:0007669"/>
    <property type="project" value="TreeGrafter"/>
</dbReference>
<keyword evidence="2 4" id="KW-0863">Zinc-finger</keyword>
<evidence type="ECO:0000313" key="8">
    <source>
        <dbReference type="Proteomes" id="UP000225706"/>
    </source>
</evidence>
<keyword evidence="1" id="KW-0479">Metal-binding</keyword>
<dbReference type="OrthoDB" id="5970031at2759"/>
<name>A0A2B4RBE2_STYPI</name>
<keyword evidence="8" id="KW-1185">Reference proteome</keyword>
<proteinExistence type="predicted"/>
<dbReference type="InterPro" id="IPR013083">
    <property type="entry name" value="Znf_RING/FYVE/PHD"/>
</dbReference>
<dbReference type="PROSITE" id="PS00518">
    <property type="entry name" value="ZF_RING_1"/>
    <property type="match status" value="1"/>
</dbReference>
<feature type="domain" description="RING-type" evidence="6">
    <location>
        <begin position="42"/>
        <end position="66"/>
    </location>
</feature>
<protein>
    <submittedName>
        <fullName evidence="7">TNF receptor-associated factor 6</fullName>
    </submittedName>
</protein>
<sequence length="214" mass="25112">MSASSRTVTSDELGLSSSHQIQPRFKGSNEYFDPPLEGKHECPICQKRLREPVQTSCGHRFCRRCIVSSIGFAWLMEFLHYLRTWKENAVNRPGNFTQNARNRMFLSWQTYESFYISVHSAVEETKFLLQEGFEFALTERFCQDPLEEYFGGQWKLGRRSDNPDIKAFGYNSNTLRMQRTVSCQDGDTRGRKDKTRAWEQVTDVKLPRRKKLKM</sequence>
<evidence type="ECO:0000313" key="7">
    <source>
        <dbReference type="EMBL" id="PFX13698.1"/>
    </source>
</evidence>
<gene>
    <name evidence="7" type="primary">TRAF6</name>
    <name evidence="7" type="ORF">AWC38_SpisGene22191</name>
</gene>
<dbReference type="InterPro" id="IPR027370">
    <property type="entry name" value="Znf-RING_euk"/>
</dbReference>
<dbReference type="EMBL" id="LSMT01000913">
    <property type="protein sequence ID" value="PFX13698.1"/>
    <property type="molecule type" value="Genomic_DNA"/>
</dbReference>
<accession>A0A2B4RBE2</accession>
<dbReference type="Proteomes" id="UP000225706">
    <property type="component" value="Unassembled WGS sequence"/>
</dbReference>
<dbReference type="SMART" id="SM00184">
    <property type="entry name" value="RING"/>
    <property type="match status" value="1"/>
</dbReference>
<dbReference type="Pfam" id="PF13445">
    <property type="entry name" value="zf-RING_UBOX"/>
    <property type="match status" value="1"/>
</dbReference>
<dbReference type="GO" id="GO:0032183">
    <property type="term" value="F:SUMO binding"/>
    <property type="evidence" value="ECO:0007669"/>
    <property type="project" value="TreeGrafter"/>
</dbReference>
<dbReference type="GO" id="GO:0033768">
    <property type="term" value="C:SUMO-targeted ubiquitin ligase complex"/>
    <property type="evidence" value="ECO:0007669"/>
    <property type="project" value="TreeGrafter"/>
</dbReference>
<dbReference type="InterPro" id="IPR049627">
    <property type="entry name" value="SLX8"/>
</dbReference>
<reference evidence="8" key="1">
    <citation type="journal article" date="2017" name="bioRxiv">
        <title>Comparative analysis of the genomes of Stylophora pistillata and Acropora digitifera provides evidence for extensive differences between species of corals.</title>
        <authorList>
            <person name="Voolstra C.R."/>
            <person name="Li Y."/>
            <person name="Liew Y.J."/>
            <person name="Baumgarten S."/>
            <person name="Zoccola D."/>
            <person name="Flot J.-F."/>
            <person name="Tambutte S."/>
            <person name="Allemand D."/>
            <person name="Aranda M."/>
        </authorList>
    </citation>
    <scope>NUCLEOTIDE SEQUENCE [LARGE SCALE GENOMIC DNA]</scope>
</reference>
<dbReference type="GO" id="GO:0006511">
    <property type="term" value="P:ubiquitin-dependent protein catabolic process"/>
    <property type="evidence" value="ECO:0007669"/>
    <property type="project" value="TreeGrafter"/>
</dbReference>
<evidence type="ECO:0000256" key="1">
    <source>
        <dbReference type="ARBA" id="ARBA00022723"/>
    </source>
</evidence>
<dbReference type="AlphaFoldDB" id="A0A2B4RBE2"/>
<dbReference type="PROSITE" id="PS50089">
    <property type="entry name" value="ZF_RING_2"/>
    <property type="match status" value="1"/>
</dbReference>